<evidence type="ECO:0000313" key="1">
    <source>
        <dbReference type="EMBL" id="KAJ3086361.1"/>
    </source>
</evidence>
<organism evidence="1 2">
    <name type="scientific">Physocladia obscura</name>
    <dbReference type="NCBI Taxonomy" id="109957"/>
    <lineage>
        <taxon>Eukaryota</taxon>
        <taxon>Fungi</taxon>
        <taxon>Fungi incertae sedis</taxon>
        <taxon>Chytridiomycota</taxon>
        <taxon>Chytridiomycota incertae sedis</taxon>
        <taxon>Chytridiomycetes</taxon>
        <taxon>Chytridiales</taxon>
        <taxon>Chytriomycetaceae</taxon>
        <taxon>Physocladia</taxon>
    </lineage>
</organism>
<dbReference type="EMBL" id="JADGJH010004294">
    <property type="protein sequence ID" value="KAJ3086361.1"/>
    <property type="molecule type" value="Genomic_DNA"/>
</dbReference>
<keyword evidence="2" id="KW-1185">Reference proteome</keyword>
<proteinExistence type="predicted"/>
<accession>A0AAD5SN69</accession>
<sequence length="200" mass="22750">MNSLSTWSWMESKALPLRRGLSVADITGGKSDDDPLIIKSKNGMDLDLPVATTLLRSASDQFILDNKLDLQKIEDLIKFLEHQIDVLAPFRPDKPYSAAFCDNCLEHSNLQQEDFGSGDLVSCYVYCVENPKMVNDFLGIMYIVRAFVCNYSIDLGYNKPYQILLAQLHPLQFFGCDIFNQLFQSFAKRYQVALSIMQKV</sequence>
<gene>
    <name evidence="1" type="ORF">HK100_008723</name>
</gene>
<reference evidence="1" key="1">
    <citation type="submission" date="2020-05" db="EMBL/GenBank/DDBJ databases">
        <title>Phylogenomic resolution of chytrid fungi.</title>
        <authorList>
            <person name="Stajich J.E."/>
            <person name="Amses K."/>
            <person name="Simmons R."/>
            <person name="Seto K."/>
            <person name="Myers J."/>
            <person name="Bonds A."/>
            <person name="Quandt C.A."/>
            <person name="Barry K."/>
            <person name="Liu P."/>
            <person name="Grigoriev I."/>
            <person name="Longcore J.E."/>
            <person name="James T.Y."/>
        </authorList>
    </citation>
    <scope>NUCLEOTIDE SEQUENCE</scope>
    <source>
        <strain evidence="1">JEL0513</strain>
    </source>
</reference>
<comment type="caution">
    <text evidence="1">The sequence shown here is derived from an EMBL/GenBank/DDBJ whole genome shotgun (WGS) entry which is preliminary data.</text>
</comment>
<name>A0AAD5SN69_9FUNG</name>
<dbReference type="Proteomes" id="UP001211907">
    <property type="component" value="Unassembled WGS sequence"/>
</dbReference>
<protein>
    <submittedName>
        <fullName evidence="1">Uncharacterized protein</fullName>
    </submittedName>
</protein>
<dbReference type="AlphaFoldDB" id="A0AAD5SN69"/>
<evidence type="ECO:0000313" key="2">
    <source>
        <dbReference type="Proteomes" id="UP001211907"/>
    </source>
</evidence>